<gene>
    <name evidence="5" type="primary">xseA</name>
    <name evidence="10" type="ORF">A1507_01825</name>
</gene>
<evidence type="ECO:0000259" key="9">
    <source>
        <dbReference type="Pfam" id="PF13742"/>
    </source>
</evidence>
<keyword evidence="4 5" id="KW-0269">Exonuclease</keyword>
<feature type="domain" description="OB-fold nucleic acid binding" evidence="9">
    <location>
        <begin position="8"/>
        <end position="100"/>
    </location>
</feature>
<comment type="catalytic activity">
    <reaction evidence="5 6">
        <text>Exonucleolytic cleavage in either 5'- to 3'- or 3'- to 5'-direction to yield nucleoside 5'-phosphates.</text>
        <dbReference type="EC" id="3.1.11.6"/>
    </reaction>
</comment>
<evidence type="ECO:0000256" key="7">
    <source>
        <dbReference type="SAM" id="Coils"/>
    </source>
</evidence>
<dbReference type="Pfam" id="PF02601">
    <property type="entry name" value="Exonuc_VII_L"/>
    <property type="match status" value="1"/>
</dbReference>
<evidence type="ECO:0000256" key="4">
    <source>
        <dbReference type="ARBA" id="ARBA00022839"/>
    </source>
</evidence>
<dbReference type="InterPro" id="IPR020579">
    <property type="entry name" value="Exonuc_VII_lsu_C"/>
</dbReference>
<dbReference type="GO" id="GO:0005737">
    <property type="term" value="C:cytoplasm"/>
    <property type="evidence" value="ECO:0007669"/>
    <property type="project" value="UniProtKB-SubCell"/>
</dbReference>
<evidence type="ECO:0000313" key="11">
    <source>
        <dbReference type="Proteomes" id="UP000077857"/>
    </source>
</evidence>
<comment type="caution">
    <text evidence="10">The sequence shown here is derived from an EMBL/GenBank/DDBJ whole genome shotgun (WGS) entry which is preliminary data.</text>
</comment>
<comment type="subcellular location">
    <subcellularLocation>
        <location evidence="5 6">Cytoplasm</location>
    </subcellularLocation>
</comment>
<dbReference type="AlphaFoldDB" id="A0A177N2N9"/>
<dbReference type="EMBL" id="LUUJ01000110">
    <property type="protein sequence ID" value="OAI12257.1"/>
    <property type="molecule type" value="Genomic_DNA"/>
</dbReference>
<accession>A0A177N2N9</accession>
<comment type="similarity">
    <text evidence="5 6">Belongs to the XseA family.</text>
</comment>
<dbReference type="GO" id="GO:0006308">
    <property type="term" value="P:DNA catabolic process"/>
    <property type="evidence" value="ECO:0007669"/>
    <property type="project" value="UniProtKB-UniRule"/>
</dbReference>
<evidence type="ECO:0000256" key="2">
    <source>
        <dbReference type="ARBA" id="ARBA00022722"/>
    </source>
</evidence>
<dbReference type="PANTHER" id="PTHR30008">
    <property type="entry name" value="EXODEOXYRIBONUCLEASE 7 LARGE SUBUNIT"/>
    <property type="match status" value="1"/>
</dbReference>
<dbReference type="InterPro" id="IPR025824">
    <property type="entry name" value="OB-fold_nuc-bd_dom"/>
</dbReference>
<dbReference type="CDD" id="cd04489">
    <property type="entry name" value="ExoVII_LU_OBF"/>
    <property type="match status" value="1"/>
</dbReference>
<dbReference type="Proteomes" id="UP000077857">
    <property type="component" value="Unassembled WGS sequence"/>
</dbReference>
<dbReference type="InterPro" id="IPR003753">
    <property type="entry name" value="Exonuc_VII_L"/>
</dbReference>
<comment type="function">
    <text evidence="5">Bidirectionally degrades single-stranded DNA into large acid-insoluble oligonucleotides, which are then degraded further into small acid-soluble oligonucleotides.</text>
</comment>
<sequence length="447" mass="49560">MTDSESIYSVSELNRETKRLLANHFRTVQVQGEISNLSLPSSGHYYFTLKDAQAQIRCAMFKGQQQRLRFKPANGDLVVATAQVSLYEPRGDYQLVVEHLAEAGDGALRLAFERLKQKLLAEGLFDQERKKPLPALPGRIGVITSPSGAAIHDILSVLKRRFPAIPVLVYPVAVQGDNAKFEISAALAKANRDPQADVLILARGGGSLEDLWAFNEEIVARAIAASEIPVISAVGHEVDFSIADFVADLRAPTPSAAAERVVPDANTLLGAFVGFERQILRLMQQKLLRQHQHLQWLQKALGSQHPGQKLQRNAQRLDELELRLQHALQNRLSQARQQLAVREQRLHRNQPLAAIKSQQRQLQFFRQRLQAAMIGKIAMLKSRHAAAAQTLHAVSPLATLERGYAIVQHHGSPQLVKSIGPLNAGDLLDTRFADGRIVSRITDICRD</sequence>
<evidence type="ECO:0000256" key="1">
    <source>
        <dbReference type="ARBA" id="ARBA00022490"/>
    </source>
</evidence>
<evidence type="ECO:0000256" key="6">
    <source>
        <dbReference type="RuleBase" id="RU004355"/>
    </source>
</evidence>
<keyword evidence="7" id="KW-0175">Coiled coil</keyword>
<comment type="subunit">
    <text evidence="5">Heterooligomer composed of large and small subunits.</text>
</comment>
<feature type="coiled-coil region" evidence="7">
    <location>
        <begin position="310"/>
        <end position="345"/>
    </location>
</feature>
<protein>
    <recommendedName>
        <fullName evidence="5">Exodeoxyribonuclease 7 large subunit</fullName>
        <ecNumber evidence="5">3.1.11.6</ecNumber>
    </recommendedName>
    <alternativeName>
        <fullName evidence="5">Exodeoxyribonuclease VII large subunit</fullName>
        <shortName evidence="5">Exonuclease VII large subunit</shortName>
    </alternativeName>
</protein>
<name>A0A177N2N9_9GAMM</name>
<dbReference type="NCBIfam" id="TIGR00237">
    <property type="entry name" value="xseA"/>
    <property type="match status" value="1"/>
</dbReference>
<feature type="domain" description="Exonuclease VII large subunit C-terminal" evidence="8">
    <location>
        <begin position="124"/>
        <end position="438"/>
    </location>
</feature>
<proteinExistence type="inferred from homology"/>
<dbReference type="PANTHER" id="PTHR30008:SF0">
    <property type="entry name" value="EXODEOXYRIBONUCLEASE 7 LARGE SUBUNIT"/>
    <property type="match status" value="1"/>
</dbReference>
<dbReference type="Pfam" id="PF13742">
    <property type="entry name" value="tRNA_anti_2"/>
    <property type="match status" value="1"/>
</dbReference>
<dbReference type="GO" id="GO:0003676">
    <property type="term" value="F:nucleic acid binding"/>
    <property type="evidence" value="ECO:0007669"/>
    <property type="project" value="InterPro"/>
</dbReference>
<evidence type="ECO:0000313" key="10">
    <source>
        <dbReference type="EMBL" id="OAI12257.1"/>
    </source>
</evidence>
<dbReference type="EC" id="3.1.11.6" evidence="5"/>
<dbReference type="OrthoDB" id="9802795at2"/>
<organism evidence="10 11">
    <name type="scientific">Methylomonas koyamae</name>
    <dbReference type="NCBI Taxonomy" id="702114"/>
    <lineage>
        <taxon>Bacteria</taxon>
        <taxon>Pseudomonadati</taxon>
        <taxon>Pseudomonadota</taxon>
        <taxon>Gammaproteobacteria</taxon>
        <taxon>Methylococcales</taxon>
        <taxon>Methylococcaceae</taxon>
        <taxon>Methylomonas</taxon>
    </lineage>
</organism>
<keyword evidence="2 5" id="KW-0540">Nuclease</keyword>
<evidence type="ECO:0000256" key="5">
    <source>
        <dbReference type="HAMAP-Rule" id="MF_00378"/>
    </source>
</evidence>
<dbReference type="GO" id="GO:0009318">
    <property type="term" value="C:exodeoxyribonuclease VII complex"/>
    <property type="evidence" value="ECO:0007669"/>
    <property type="project" value="UniProtKB-UniRule"/>
</dbReference>
<evidence type="ECO:0000259" key="8">
    <source>
        <dbReference type="Pfam" id="PF02601"/>
    </source>
</evidence>
<dbReference type="RefSeq" id="WP_064041836.1">
    <property type="nucleotide sequence ID" value="NZ_LUUJ01000110.1"/>
</dbReference>
<reference evidence="10 11" key="1">
    <citation type="submission" date="2016-03" db="EMBL/GenBank/DDBJ databases">
        <authorList>
            <person name="Ploux O."/>
        </authorList>
    </citation>
    <scope>NUCLEOTIDE SEQUENCE [LARGE SCALE GENOMIC DNA]</scope>
    <source>
        <strain evidence="10 11">R-45378</strain>
    </source>
</reference>
<dbReference type="GO" id="GO:0008855">
    <property type="term" value="F:exodeoxyribonuclease VII activity"/>
    <property type="evidence" value="ECO:0007669"/>
    <property type="project" value="UniProtKB-UniRule"/>
</dbReference>
<keyword evidence="1 5" id="KW-0963">Cytoplasm</keyword>
<dbReference type="HAMAP" id="MF_00378">
    <property type="entry name" value="Exonuc_7_L"/>
    <property type="match status" value="1"/>
</dbReference>
<evidence type="ECO:0000256" key="3">
    <source>
        <dbReference type="ARBA" id="ARBA00022801"/>
    </source>
</evidence>
<keyword evidence="3 5" id="KW-0378">Hydrolase</keyword>